<reference evidence="5" key="1">
    <citation type="submission" date="2017-06" db="EMBL/GenBank/DDBJ databases">
        <authorList>
            <person name="Varghese N."/>
            <person name="Submissions S."/>
        </authorList>
    </citation>
    <scope>NUCLEOTIDE SEQUENCE [LARGE SCALE GENOMIC DNA]</scope>
    <source>
        <strain evidence="5">DSM 22348</strain>
    </source>
</reference>
<organism evidence="4 5">
    <name type="scientific">Pseudomonas japonica</name>
    <dbReference type="NCBI Taxonomy" id="256466"/>
    <lineage>
        <taxon>Bacteria</taxon>
        <taxon>Pseudomonadati</taxon>
        <taxon>Pseudomonadota</taxon>
        <taxon>Gammaproteobacteria</taxon>
        <taxon>Pseudomonadales</taxon>
        <taxon>Pseudomonadaceae</taxon>
        <taxon>Pseudomonas</taxon>
    </lineage>
</organism>
<name>A0A239GJU0_9PSED</name>
<dbReference type="CDD" id="cd05233">
    <property type="entry name" value="SDR_c"/>
    <property type="match status" value="1"/>
</dbReference>
<dbReference type="EMBL" id="FZOL01000013">
    <property type="protein sequence ID" value="SNS69429.1"/>
    <property type="molecule type" value="Genomic_DNA"/>
</dbReference>
<dbReference type="InterPro" id="IPR002347">
    <property type="entry name" value="SDR_fam"/>
</dbReference>
<dbReference type="PRINTS" id="PR00081">
    <property type="entry name" value="GDHRDH"/>
</dbReference>
<evidence type="ECO:0000256" key="1">
    <source>
        <dbReference type="ARBA" id="ARBA00006484"/>
    </source>
</evidence>
<dbReference type="RefSeq" id="WP_042126335.1">
    <property type="nucleotide sequence ID" value="NZ_FZOL01000013.1"/>
</dbReference>
<dbReference type="Pfam" id="PF00106">
    <property type="entry name" value="adh_short"/>
    <property type="match status" value="1"/>
</dbReference>
<gene>
    <name evidence="4" type="ORF">SAMN05444352_11329</name>
</gene>
<protein>
    <submittedName>
        <fullName evidence="4">NAD(P)-dependent dehydrogenase, short-chain alcohol dehydrogenase family</fullName>
    </submittedName>
</protein>
<keyword evidence="2" id="KW-0560">Oxidoreductase</keyword>
<keyword evidence="5" id="KW-1185">Reference proteome</keyword>
<evidence type="ECO:0000256" key="3">
    <source>
        <dbReference type="RuleBase" id="RU000363"/>
    </source>
</evidence>
<dbReference type="STRING" id="1215104.GCA_000730585_02211"/>
<dbReference type="PANTHER" id="PTHR43943">
    <property type="entry name" value="DEHYDROGENASE/REDUCTASE (SDR FAMILY) MEMBER 4"/>
    <property type="match status" value="1"/>
</dbReference>
<dbReference type="Proteomes" id="UP000198407">
    <property type="component" value="Unassembled WGS sequence"/>
</dbReference>
<dbReference type="PRINTS" id="PR00080">
    <property type="entry name" value="SDRFAMILY"/>
</dbReference>
<dbReference type="SUPFAM" id="SSF51735">
    <property type="entry name" value="NAD(P)-binding Rossmann-fold domains"/>
    <property type="match status" value="1"/>
</dbReference>
<comment type="similarity">
    <text evidence="1 3">Belongs to the short-chain dehydrogenases/reductases (SDR) family.</text>
</comment>
<dbReference type="Gene3D" id="3.40.50.720">
    <property type="entry name" value="NAD(P)-binding Rossmann-like Domain"/>
    <property type="match status" value="1"/>
</dbReference>
<dbReference type="AlphaFoldDB" id="A0A239GJU0"/>
<evidence type="ECO:0000313" key="4">
    <source>
        <dbReference type="EMBL" id="SNS69429.1"/>
    </source>
</evidence>
<dbReference type="PANTHER" id="PTHR43943:SF17">
    <property type="entry name" value="3-PHENYLPROPIONATE-DIHYDRODIOL_CINNAMIC ACID-DIHYDRODIOL DEHYDROGENASE"/>
    <property type="match status" value="1"/>
</dbReference>
<dbReference type="InterPro" id="IPR036291">
    <property type="entry name" value="NAD(P)-bd_dom_sf"/>
</dbReference>
<evidence type="ECO:0000313" key="5">
    <source>
        <dbReference type="Proteomes" id="UP000198407"/>
    </source>
</evidence>
<dbReference type="GO" id="GO:0016491">
    <property type="term" value="F:oxidoreductase activity"/>
    <property type="evidence" value="ECO:0007669"/>
    <property type="project" value="UniProtKB-KW"/>
</dbReference>
<proteinExistence type="inferred from homology"/>
<dbReference type="OrthoDB" id="9787298at2"/>
<evidence type="ECO:0000256" key="2">
    <source>
        <dbReference type="ARBA" id="ARBA00023002"/>
    </source>
</evidence>
<sequence>MDYQLTGKNVLITGGATGIGRAIAQCFLDEGANVVVSGLTEAMVAEACEALGPRSSGLAGDLTQPGVAERLVEQARRNGPIDYLINGVGIFEVRDFFETDDTQWFHYFDVNVMTAVRMTRLVLADMLAAGQGSVVFISSESGVKPQPWMVHYGAMKSCLLGISRALAELTKGSAVRVNSILPGPTSTEAVRRYHAEIAEEKGISPQQVVADYFDQTEPTSLIRRMIEPEEVARSVVHLAASPALNGMAMRVEGGTIRSIL</sequence>
<accession>A0A239GJU0</accession>